<protein>
    <submittedName>
        <fullName evidence="2">Phosphoinositide phospholipase C</fullName>
    </submittedName>
</protein>
<evidence type="ECO:0000313" key="2">
    <source>
        <dbReference type="EMBL" id="MBX43496.1"/>
    </source>
</evidence>
<organism evidence="2">
    <name type="scientific">Rhizophora mucronata</name>
    <name type="common">Asiatic mangrove</name>
    <dbReference type="NCBI Taxonomy" id="61149"/>
    <lineage>
        <taxon>Eukaryota</taxon>
        <taxon>Viridiplantae</taxon>
        <taxon>Streptophyta</taxon>
        <taxon>Embryophyta</taxon>
        <taxon>Tracheophyta</taxon>
        <taxon>Spermatophyta</taxon>
        <taxon>Magnoliopsida</taxon>
        <taxon>eudicotyledons</taxon>
        <taxon>Gunneridae</taxon>
        <taxon>Pentapetalae</taxon>
        <taxon>rosids</taxon>
        <taxon>fabids</taxon>
        <taxon>Malpighiales</taxon>
        <taxon>Rhizophoraceae</taxon>
        <taxon>Rhizophora</taxon>
    </lineage>
</organism>
<reference evidence="2" key="1">
    <citation type="submission" date="2018-02" db="EMBL/GenBank/DDBJ databases">
        <title>Rhizophora mucronata_Transcriptome.</title>
        <authorList>
            <person name="Meera S.P."/>
            <person name="Sreeshan A."/>
            <person name="Augustine A."/>
        </authorList>
    </citation>
    <scope>NUCLEOTIDE SEQUENCE</scope>
    <source>
        <tissue evidence="2">Leaf</tissue>
    </source>
</reference>
<proteinExistence type="predicted"/>
<dbReference type="AlphaFoldDB" id="A0A2P2NLY7"/>
<sequence length="48" mass="5380">MFLWVNLTICFPWVSMAFSSCCSLKLRRLTLSGSTFKHSSNPPLGFPA</sequence>
<dbReference type="EMBL" id="GGEC01063012">
    <property type="protein sequence ID" value="MBX43496.1"/>
    <property type="molecule type" value="Transcribed_RNA"/>
</dbReference>
<keyword evidence="1" id="KW-0732">Signal</keyword>
<feature type="chain" id="PRO_5015201360" evidence="1">
    <location>
        <begin position="18"/>
        <end position="48"/>
    </location>
</feature>
<feature type="signal peptide" evidence="1">
    <location>
        <begin position="1"/>
        <end position="17"/>
    </location>
</feature>
<evidence type="ECO:0000256" key="1">
    <source>
        <dbReference type="SAM" id="SignalP"/>
    </source>
</evidence>
<name>A0A2P2NLY7_RHIMU</name>
<accession>A0A2P2NLY7</accession>